<dbReference type="AlphaFoldDB" id="A0A453F4S0"/>
<reference evidence="2" key="1">
    <citation type="journal article" date="2014" name="Science">
        <title>Ancient hybridizations among the ancestral genomes of bread wheat.</title>
        <authorList>
            <consortium name="International Wheat Genome Sequencing Consortium,"/>
            <person name="Marcussen T."/>
            <person name="Sandve S.R."/>
            <person name="Heier L."/>
            <person name="Spannagl M."/>
            <person name="Pfeifer M."/>
            <person name="Jakobsen K.S."/>
            <person name="Wulff B.B."/>
            <person name="Steuernagel B."/>
            <person name="Mayer K.F."/>
            <person name="Olsen O.A."/>
        </authorList>
    </citation>
    <scope>NUCLEOTIDE SEQUENCE [LARGE SCALE GENOMIC DNA]</scope>
    <source>
        <strain evidence="2">cv. AL8/78</strain>
    </source>
</reference>
<name>A0A453F4S0_AEGTS</name>
<dbReference type="Gramene" id="AET3Gv20573400.14">
    <property type="protein sequence ID" value="AET3Gv20573400.14"/>
    <property type="gene ID" value="AET3Gv20573400"/>
</dbReference>
<dbReference type="EnsemblPlants" id="AET3Gv20573400.14">
    <property type="protein sequence ID" value="AET3Gv20573400.14"/>
    <property type="gene ID" value="AET3Gv20573400"/>
</dbReference>
<sequence length="108" mass="11809">MLAVHLRHMSSRQQRNSDLVHCIPWLQSSSPPYRPDLIPSNPPRHGYGANDCASLTFSSDSPPIPHATLYQCYRNAITDIASGEDERGELAIHSTTTTGPSLAALFPP</sequence>
<dbReference type="Gramene" id="AET3Gv20573400.16">
    <property type="protein sequence ID" value="AET3Gv20573400.16"/>
    <property type="gene ID" value="AET3Gv20573400"/>
</dbReference>
<dbReference type="EnsemblPlants" id="AET3Gv20573400.15">
    <property type="protein sequence ID" value="AET3Gv20573400.15"/>
    <property type="gene ID" value="AET3Gv20573400"/>
</dbReference>
<reference evidence="1" key="5">
    <citation type="journal article" date="2021" name="G3 (Bethesda)">
        <title>Aegilops tauschii genome assembly Aet v5.0 features greater sequence contiguity and improved annotation.</title>
        <authorList>
            <person name="Wang L."/>
            <person name="Zhu T."/>
            <person name="Rodriguez J.C."/>
            <person name="Deal K.R."/>
            <person name="Dubcovsky J."/>
            <person name="McGuire P.E."/>
            <person name="Lux T."/>
            <person name="Spannagl M."/>
            <person name="Mayer K.F.X."/>
            <person name="Baldrich P."/>
            <person name="Meyers B.C."/>
            <person name="Huo N."/>
            <person name="Gu Y.Q."/>
            <person name="Zhou H."/>
            <person name="Devos K.M."/>
            <person name="Bennetzen J.L."/>
            <person name="Unver T."/>
            <person name="Budak H."/>
            <person name="Gulick P.J."/>
            <person name="Galiba G."/>
            <person name="Kalapos B."/>
            <person name="Nelson D.R."/>
            <person name="Li P."/>
            <person name="You F.M."/>
            <person name="Luo M.C."/>
            <person name="Dvorak J."/>
        </authorList>
    </citation>
    <scope>NUCLEOTIDE SEQUENCE [LARGE SCALE GENOMIC DNA]</scope>
    <source>
        <strain evidence="1">cv. AL8/78</strain>
    </source>
</reference>
<keyword evidence="2" id="KW-1185">Reference proteome</keyword>
<reference evidence="2" key="2">
    <citation type="journal article" date="2017" name="Nat. Plants">
        <title>The Aegilops tauschii genome reveals multiple impacts of transposons.</title>
        <authorList>
            <person name="Zhao G."/>
            <person name="Zou C."/>
            <person name="Li K."/>
            <person name="Wang K."/>
            <person name="Li T."/>
            <person name="Gao L."/>
            <person name="Zhang X."/>
            <person name="Wang H."/>
            <person name="Yang Z."/>
            <person name="Liu X."/>
            <person name="Jiang W."/>
            <person name="Mao L."/>
            <person name="Kong X."/>
            <person name="Jiao Y."/>
            <person name="Jia J."/>
        </authorList>
    </citation>
    <scope>NUCLEOTIDE SEQUENCE [LARGE SCALE GENOMIC DNA]</scope>
    <source>
        <strain evidence="2">cv. AL8/78</strain>
    </source>
</reference>
<dbReference type="Gramene" id="AET3Gv20573400.15">
    <property type="protein sequence ID" value="AET3Gv20573400.15"/>
    <property type="gene ID" value="AET3Gv20573400"/>
</dbReference>
<evidence type="ECO:0000313" key="1">
    <source>
        <dbReference type="EnsemblPlants" id="AET3Gv20573400.15"/>
    </source>
</evidence>
<protein>
    <submittedName>
        <fullName evidence="1">Uncharacterized protein</fullName>
    </submittedName>
</protein>
<evidence type="ECO:0000313" key="2">
    <source>
        <dbReference type="Proteomes" id="UP000015105"/>
    </source>
</evidence>
<reference evidence="1" key="4">
    <citation type="submission" date="2019-03" db="UniProtKB">
        <authorList>
            <consortium name="EnsemblPlants"/>
        </authorList>
    </citation>
    <scope>IDENTIFICATION</scope>
</reference>
<dbReference type="Proteomes" id="UP000015105">
    <property type="component" value="Chromosome 3D"/>
</dbReference>
<dbReference type="EnsemblPlants" id="AET3Gv20573400.16">
    <property type="protein sequence ID" value="AET3Gv20573400.16"/>
    <property type="gene ID" value="AET3Gv20573400"/>
</dbReference>
<organism evidence="1 2">
    <name type="scientific">Aegilops tauschii subsp. strangulata</name>
    <name type="common">Goatgrass</name>
    <dbReference type="NCBI Taxonomy" id="200361"/>
    <lineage>
        <taxon>Eukaryota</taxon>
        <taxon>Viridiplantae</taxon>
        <taxon>Streptophyta</taxon>
        <taxon>Embryophyta</taxon>
        <taxon>Tracheophyta</taxon>
        <taxon>Spermatophyta</taxon>
        <taxon>Magnoliopsida</taxon>
        <taxon>Liliopsida</taxon>
        <taxon>Poales</taxon>
        <taxon>Poaceae</taxon>
        <taxon>BOP clade</taxon>
        <taxon>Pooideae</taxon>
        <taxon>Triticodae</taxon>
        <taxon>Triticeae</taxon>
        <taxon>Triticinae</taxon>
        <taxon>Aegilops</taxon>
    </lineage>
</organism>
<proteinExistence type="predicted"/>
<accession>A0A453F4S0</accession>
<reference evidence="1" key="3">
    <citation type="journal article" date="2017" name="Nature">
        <title>Genome sequence of the progenitor of the wheat D genome Aegilops tauschii.</title>
        <authorList>
            <person name="Luo M.C."/>
            <person name="Gu Y.Q."/>
            <person name="Puiu D."/>
            <person name="Wang H."/>
            <person name="Twardziok S.O."/>
            <person name="Deal K.R."/>
            <person name="Huo N."/>
            <person name="Zhu T."/>
            <person name="Wang L."/>
            <person name="Wang Y."/>
            <person name="McGuire P.E."/>
            <person name="Liu S."/>
            <person name="Long H."/>
            <person name="Ramasamy R.K."/>
            <person name="Rodriguez J.C."/>
            <person name="Van S.L."/>
            <person name="Yuan L."/>
            <person name="Wang Z."/>
            <person name="Xia Z."/>
            <person name="Xiao L."/>
            <person name="Anderson O.D."/>
            <person name="Ouyang S."/>
            <person name="Liang Y."/>
            <person name="Zimin A.V."/>
            <person name="Pertea G."/>
            <person name="Qi P."/>
            <person name="Bennetzen J.L."/>
            <person name="Dai X."/>
            <person name="Dawson M.W."/>
            <person name="Muller H.G."/>
            <person name="Kugler K."/>
            <person name="Rivarola-Duarte L."/>
            <person name="Spannagl M."/>
            <person name="Mayer K.F.X."/>
            <person name="Lu F.H."/>
            <person name="Bevan M.W."/>
            <person name="Leroy P."/>
            <person name="Li P."/>
            <person name="You F.M."/>
            <person name="Sun Q."/>
            <person name="Liu Z."/>
            <person name="Lyons E."/>
            <person name="Wicker T."/>
            <person name="Salzberg S.L."/>
            <person name="Devos K.M."/>
            <person name="Dvorak J."/>
        </authorList>
    </citation>
    <scope>NUCLEOTIDE SEQUENCE [LARGE SCALE GENOMIC DNA]</scope>
    <source>
        <strain evidence="1">cv. AL8/78</strain>
    </source>
</reference>